<proteinExistence type="predicted"/>
<dbReference type="SUPFAM" id="SSF49785">
    <property type="entry name" value="Galactose-binding domain-like"/>
    <property type="match status" value="2"/>
</dbReference>
<dbReference type="InterPro" id="IPR005084">
    <property type="entry name" value="CBM6"/>
</dbReference>
<sequence>MFSKSQMVKRRFMKLCSVSFLAACLLVESSLIVIKPDVASAAGAATTMAALGDVHYYDAQDGLRSFGDTWSASMTSDGTVIGQHDDGTGISDGDYGEVGHANSKLIRFQGVPEDQSSFRVTDYANGEITTNRSDDGASGSSAYHTTSYEVDGVLYIWGTSSPNGTDVFHNPVLKKSTDRGQTWTSSTNTSAILGSTFGWPSFYQYGKGGAAPAVDQADLYVYMLSPSNNSSDASNPYKLYYRDDYYLLRVLRTDLPLLDATKYQYYKGGIGGDGSLASNWTTNIAEITPMYSQTGVIGFGWVVYNENLGRYILTNMLSWQNTPSPFWVYEAPHPWGPWTKILDHQVDTATTPGLTHFALTNAYMQNSGKKMWAFAATDYQSSPYEFHYLPVYLTNQTKTTLQAENATLLGSTSIGSSKDGYTGSGYVTGFGTAGNGVRFNVNTSQAGYYIVNFRYANTSATEGTVSVYVNGSRQTRVGATYTEQYWSKWTEDARVYYLNAGSNTFDIKLAASDSSPSLYVDSLSYAFLQSDDPDTAGTYYQAENATLSGGATTGDNQIINYKGDGYAKVRTAGSAAQFNVNVPLTKEYKLYIRYSYGSGEHSTLPNIALNVNASKVKNIRLGTTMSKKLETKVETITLLAGSNTIQLSADSDSGNDLFVDYIKVVDPTNIPAPPEMWTPVDDSATGGPTYSGNWISKKDSGYWRQNLHHSFTGGDYMQYTFTGTGVRWIGATGNNHGKADVYIDGVLDQTVDTYSYDTKTQQVLYTKTGLNNLAHTIKIQLRSDKNASSSGYFTDIDALTYTTSPVVFTDDADPAITYSGSWISVASPGYLNTNVHYASAPGSYIQYTFKGTDIQWIGGTNNDHGKADVYIDGILDQTVDTYSDGWVKQKVLYAKKGLSSGTHTIKIQVRSDKNVASSGYITDIDSFAYTALPKQYVDNSQSGILYSGSWVANYSPGYVNTTVNYSASSGSYAQYSFTGIGIQWIGGTNTDHGKADVYIDGILDQTVDTYSTTWNRQKVLYSKSGLSNGTHTIKIQVRSDKNPSSSGFYTDVDAFIVS</sequence>
<keyword evidence="1" id="KW-0732">Signal</keyword>
<dbReference type="InterPro" id="IPR008979">
    <property type="entry name" value="Galactose-bd-like_sf"/>
</dbReference>
<keyword evidence="4" id="KW-1185">Reference proteome</keyword>
<gene>
    <name evidence="3" type="ORF">KCTCHS21_60510</name>
</gene>
<dbReference type="Gene3D" id="2.60.120.260">
    <property type="entry name" value="Galactose-binding domain-like"/>
    <property type="match status" value="5"/>
</dbReference>
<dbReference type="EMBL" id="AP019400">
    <property type="protein sequence ID" value="BBI36652.1"/>
    <property type="molecule type" value="Genomic_DNA"/>
</dbReference>
<accession>A0A3T1DEY6</accession>
<organism evidence="3 4">
    <name type="scientific">Cohnella abietis</name>
    <dbReference type="NCBI Taxonomy" id="2507935"/>
    <lineage>
        <taxon>Bacteria</taxon>
        <taxon>Bacillati</taxon>
        <taxon>Bacillota</taxon>
        <taxon>Bacilli</taxon>
        <taxon>Bacillales</taxon>
        <taxon>Paenibacillaceae</taxon>
        <taxon>Cohnella</taxon>
    </lineage>
</organism>
<dbReference type="RefSeq" id="WP_130616138.1">
    <property type="nucleotide sequence ID" value="NZ_AP019400.1"/>
</dbReference>
<feature type="chain" id="PRO_5039341755" description="CBM6 domain-containing protein" evidence="1">
    <location>
        <begin position="23"/>
        <end position="1058"/>
    </location>
</feature>
<dbReference type="InterPro" id="IPR040794">
    <property type="entry name" value="CE2_N"/>
</dbReference>
<evidence type="ECO:0000256" key="1">
    <source>
        <dbReference type="SAM" id="SignalP"/>
    </source>
</evidence>
<protein>
    <recommendedName>
        <fullName evidence="2">CBM6 domain-containing protein</fullName>
    </recommendedName>
</protein>
<evidence type="ECO:0000313" key="4">
    <source>
        <dbReference type="Proteomes" id="UP000289856"/>
    </source>
</evidence>
<reference evidence="3 4" key="1">
    <citation type="submission" date="2019-01" db="EMBL/GenBank/DDBJ databases">
        <title>Complete genome sequence of Cohnella hallensis HS21 isolated from Korean fir (Abies koreana) rhizospheric soil.</title>
        <authorList>
            <person name="Jiang L."/>
            <person name="Kang S.W."/>
            <person name="Kim S."/>
            <person name="Jung J."/>
            <person name="Kim C.Y."/>
            <person name="Kim D.H."/>
            <person name="Kim S.W."/>
            <person name="Lee J."/>
        </authorList>
    </citation>
    <scope>NUCLEOTIDE SEQUENCE [LARGE SCALE GENOMIC DNA]</scope>
    <source>
        <strain evidence="3 4">HS21</strain>
    </source>
</reference>
<dbReference type="Proteomes" id="UP000289856">
    <property type="component" value="Chromosome"/>
</dbReference>
<dbReference type="PROSITE" id="PS51175">
    <property type="entry name" value="CBM6"/>
    <property type="match status" value="2"/>
</dbReference>
<dbReference type="Pfam" id="PF17996">
    <property type="entry name" value="CE2_N"/>
    <property type="match status" value="1"/>
</dbReference>
<evidence type="ECO:0000313" key="3">
    <source>
        <dbReference type="EMBL" id="BBI36652.1"/>
    </source>
</evidence>
<evidence type="ECO:0000259" key="2">
    <source>
        <dbReference type="PROSITE" id="PS51175"/>
    </source>
</evidence>
<dbReference type="KEGG" id="cohn:KCTCHS21_60510"/>
<feature type="signal peptide" evidence="1">
    <location>
        <begin position="1"/>
        <end position="22"/>
    </location>
</feature>
<dbReference type="GO" id="GO:0030246">
    <property type="term" value="F:carbohydrate binding"/>
    <property type="evidence" value="ECO:0007669"/>
    <property type="project" value="InterPro"/>
</dbReference>
<dbReference type="Pfam" id="PF16990">
    <property type="entry name" value="CBM_35"/>
    <property type="match status" value="2"/>
</dbReference>
<feature type="domain" description="CBM6" evidence="2">
    <location>
        <begin position="399"/>
        <end position="526"/>
    </location>
</feature>
<feature type="domain" description="CBM6" evidence="2">
    <location>
        <begin position="538"/>
        <end position="665"/>
    </location>
</feature>
<name>A0A3T1DEY6_9BACL</name>
<dbReference type="AlphaFoldDB" id="A0A3T1DEY6"/>
<dbReference type="OrthoDB" id="9807519at2"/>